<dbReference type="Proteomes" id="UP000054248">
    <property type="component" value="Unassembled WGS sequence"/>
</dbReference>
<evidence type="ECO:0000313" key="12">
    <source>
        <dbReference type="EMBL" id="KIO21436.1"/>
    </source>
</evidence>
<comment type="similarity">
    <text evidence="2">Belongs to the TRAFAC class translation factor GTPase superfamily. Classic translation factor GTPase family. EF-Tu/EF-1A subfamily.</text>
</comment>
<gene>
    <name evidence="12" type="ORF">M407DRAFT_15813</name>
</gene>
<dbReference type="AlphaFoldDB" id="A0A0C3Q9S4"/>
<dbReference type="CDD" id="cd01883">
    <property type="entry name" value="EF1_alpha"/>
    <property type="match status" value="1"/>
</dbReference>
<dbReference type="Pfam" id="PF00009">
    <property type="entry name" value="GTP_EFTU"/>
    <property type="match status" value="1"/>
</dbReference>
<evidence type="ECO:0000256" key="3">
    <source>
        <dbReference type="ARBA" id="ARBA00022490"/>
    </source>
</evidence>
<keyword evidence="13" id="KW-1185">Reference proteome</keyword>
<evidence type="ECO:0000259" key="11">
    <source>
        <dbReference type="PROSITE" id="PS51722"/>
    </source>
</evidence>
<dbReference type="FunFam" id="2.40.30.10:FF:000070">
    <property type="entry name" value="Translation elongation factor EF-1 subunit"/>
    <property type="match status" value="1"/>
</dbReference>
<evidence type="ECO:0000256" key="10">
    <source>
        <dbReference type="ARBA" id="ARBA00074866"/>
    </source>
</evidence>
<organism evidence="12 13">
    <name type="scientific">Tulasnella calospora MUT 4182</name>
    <dbReference type="NCBI Taxonomy" id="1051891"/>
    <lineage>
        <taxon>Eukaryota</taxon>
        <taxon>Fungi</taxon>
        <taxon>Dikarya</taxon>
        <taxon>Basidiomycota</taxon>
        <taxon>Agaricomycotina</taxon>
        <taxon>Agaricomycetes</taxon>
        <taxon>Cantharellales</taxon>
        <taxon>Tulasnellaceae</taxon>
        <taxon>Tulasnella</taxon>
    </lineage>
</organism>
<reference evidence="13" key="2">
    <citation type="submission" date="2015-01" db="EMBL/GenBank/DDBJ databases">
        <title>Evolutionary Origins and Diversification of the Mycorrhizal Mutualists.</title>
        <authorList>
            <consortium name="DOE Joint Genome Institute"/>
            <consortium name="Mycorrhizal Genomics Consortium"/>
            <person name="Kohler A."/>
            <person name="Kuo A."/>
            <person name="Nagy L.G."/>
            <person name="Floudas D."/>
            <person name="Copeland A."/>
            <person name="Barry K.W."/>
            <person name="Cichocki N."/>
            <person name="Veneault-Fourrey C."/>
            <person name="LaButti K."/>
            <person name="Lindquist E.A."/>
            <person name="Lipzen A."/>
            <person name="Lundell T."/>
            <person name="Morin E."/>
            <person name="Murat C."/>
            <person name="Riley R."/>
            <person name="Ohm R."/>
            <person name="Sun H."/>
            <person name="Tunlid A."/>
            <person name="Henrissat B."/>
            <person name="Grigoriev I.V."/>
            <person name="Hibbett D.S."/>
            <person name="Martin F."/>
        </authorList>
    </citation>
    <scope>NUCLEOTIDE SEQUENCE [LARGE SCALE GENOMIC DNA]</scope>
    <source>
        <strain evidence="13">MUT 4182</strain>
    </source>
</reference>
<reference evidence="12 13" key="1">
    <citation type="submission" date="2014-04" db="EMBL/GenBank/DDBJ databases">
        <authorList>
            <consortium name="DOE Joint Genome Institute"/>
            <person name="Kuo A."/>
            <person name="Girlanda M."/>
            <person name="Perotto S."/>
            <person name="Kohler A."/>
            <person name="Nagy L.G."/>
            <person name="Floudas D."/>
            <person name="Copeland A."/>
            <person name="Barry K.W."/>
            <person name="Cichocki N."/>
            <person name="Veneault-Fourrey C."/>
            <person name="LaButti K."/>
            <person name="Lindquist E.A."/>
            <person name="Lipzen A."/>
            <person name="Lundell T."/>
            <person name="Morin E."/>
            <person name="Murat C."/>
            <person name="Sun H."/>
            <person name="Tunlid A."/>
            <person name="Henrissat B."/>
            <person name="Grigoriev I.V."/>
            <person name="Hibbett D.S."/>
            <person name="Martin F."/>
            <person name="Nordberg H.P."/>
            <person name="Cantor M.N."/>
            <person name="Hua S.X."/>
        </authorList>
    </citation>
    <scope>NUCLEOTIDE SEQUENCE [LARGE SCALE GENOMIC DNA]</scope>
    <source>
        <strain evidence="12 13">MUT 4182</strain>
    </source>
</reference>
<dbReference type="GO" id="GO:0003924">
    <property type="term" value="F:GTPase activity"/>
    <property type="evidence" value="ECO:0007669"/>
    <property type="project" value="InterPro"/>
</dbReference>
<dbReference type="GO" id="GO:1990533">
    <property type="term" value="C:Dom34-Hbs1 complex"/>
    <property type="evidence" value="ECO:0007669"/>
    <property type="project" value="UniProtKB-ARBA"/>
</dbReference>
<dbReference type="EMBL" id="KN823138">
    <property type="protein sequence ID" value="KIO21436.1"/>
    <property type="molecule type" value="Genomic_DNA"/>
</dbReference>
<keyword evidence="4" id="KW-0547">Nucleotide-binding</keyword>
<evidence type="ECO:0000256" key="4">
    <source>
        <dbReference type="ARBA" id="ARBA00022741"/>
    </source>
</evidence>
<comment type="subunit">
    <text evidence="9">Component of the Dom34-Hbs1 complex, also named Pelota-HBS1L complex, composed of dom34 and hbs1.</text>
</comment>
<keyword evidence="3" id="KW-0963">Cytoplasm</keyword>
<sequence length="479" mass="51057">MAEDVALPPPKMALSREKVIEEARKAAEWKTGDGKKGLSLVIIGHVDAGKSTLMGRLTYELGQMEEKKRRENERESNKAGKGSFMWAWEMDALGEERDRGVTIDINQSTLNLPNTSLTILDAPGHRDFVPNMISGASQADAALLVVDATTGEFEAGFAGGGQSREHVLLVRSLGVGTIVVAVNKLDMVNYSQARYEEICSTLKPFLVQSGFSPSKTTFVPVAGMAGVNLVEKDTEGSDGLRKWWKGQTLIDALDSLQPPGRPIEAPLRFPISNVFKGGGTSTMASGIGVSGRLASGVVQVGEKLRILPGDETAIVRTIEFEDNSVPWAAAGSNVTLYLSNVDPVNLNIGSVLCPPSDVVPLASSFIAQVIVFDIQVPITSGTSVELFHHSRDTPASVSKLLATLDRNTGNVIKANPRVLTKNTSAKIQLTLRGGTLSAPSSKATSIPIETFASNKEMGRILLRRGGETIAAGIVLELCP</sequence>
<feature type="domain" description="Tr-type G" evidence="11">
    <location>
        <begin position="35"/>
        <end position="263"/>
    </location>
</feature>
<dbReference type="GO" id="GO:0005829">
    <property type="term" value="C:cytosol"/>
    <property type="evidence" value="ECO:0007669"/>
    <property type="project" value="GOC"/>
</dbReference>
<evidence type="ECO:0000256" key="1">
    <source>
        <dbReference type="ARBA" id="ARBA00004496"/>
    </source>
</evidence>
<dbReference type="GO" id="GO:0002184">
    <property type="term" value="P:cytoplasmic translational termination"/>
    <property type="evidence" value="ECO:0007669"/>
    <property type="project" value="UniProtKB-ARBA"/>
</dbReference>
<dbReference type="FunFam" id="3.40.50.300:FF:000204">
    <property type="entry name" value="Translation elongation factor Tu"/>
    <property type="match status" value="1"/>
</dbReference>
<evidence type="ECO:0000256" key="9">
    <source>
        <dbReference type="ARBA" id="ARBA00063537"/>
    </source>
</evidence>
<dbReference type="OrthoDB" id="342024at2759"/>
<dbReference type="GO" id="GO:0005525">
    <property type="term" value="F:GTP binding"/>
    <property type="evidence" value="ECO:0007669"/>
    <property type="project" value="UniProtKB-KW"/>
</dbReference>
<proteinExistence type="inferred from homology"/>
<dbReference type="CDD" id="cd16267">
    <property type="entry name" value="HBS1-like_II"/>
    <property type="match status" value="1"/>
</dbReference>
<dbReference type="Gene3D" id="2.40.30.10">
    <property type="entry name" value="Translation factors"/>
    <property type="match status" value="2"/>
</dbReference>
<dbReference type="SUPFAM" id="SSF50447">
    <property type="entry name" value="Translation proteins"/>
    <property type="match status" value="1"/>
</dbReference>
<evidence type="ECO:0000256" key="2">
    <source>
        <dbReference type="ARBA" id="ARBA00007249"/>
    </source>
</evidence>
<evidence type="ECO:0000313" key="13">
    <source>
        <dbReference type="Proteomes" id="UP000054248"/>
    </source>
</evidence>
<dbReference type="PROSITE" id="PS51722">
    <property type="entry name" value="G_TR_2"/>
    <property type="match status" value="1"/>
</dbReference>
<dbReference type="InterPro" id="IPR009000">
    <property type="entry name" value="Transl_B-barrel_sf"/>
</dbReference>
<dbReference type="SUPFAM" id="SSF50465">
    <property type="entry name" value="EF-Tu/eEF-1alpha/eIF2-gamma C-terminal domain"/>
    <property type="match status" value="1"/>
</dbReference>
<dbReference type="Gene3D" id="3.40.50.300">
    <property type="entry name" value="P-loop containing nucleotide triphosphate hydrolases"/>
    <property type="match status" value="1"/>
</dbReference>
<dbReference type="HOGENOM" id="CLU_007265_3_5_1"/>
<dbReference type="InterPro" id="IPR050100">
    <property type="entry name" value="TRAFAC_GTPase_members"/>
</dbReference>
<keyword evidence="7" id="KW-0342">GTP-binding</keyword>
<dbReference type="InterPro" id="IPR054696">
    <property type="entry name" value="GTP-eEF1A_C"/>
</dbReference>
<evidence type="ECO:0000256" key="7">
    <source>
        <dbReference type="ARBA" id="ARBA00023134"/>
    </source>
</evidence>
<comment type="subcellular location">
    <subcellularLocation>
        <location evidence="1">Cytoplasm</location>
    </subcellularLocation>
</comment>
<dbReference type="PROSITE" id="PS00301">
    <property type="entry name" value="G_TR_1"/>
    <property type="match status" value="1"/>
</dbReference>
<accession>A0A0C3Q9S4</accession>
<name>A0A0C3Q9S4_9AGAM</name>
<evidence type="ECO:0000256" key="5">
    <source>
        <dbReference type="ARBA" id="ARBA00022801"/>
    </source>
</evidence>
<dbReference type="PRINTS" id="PR00315">
    <property type="entry name" value="ELONGATNFCT"/>
</dbReference>
<dbReference type="InterPro" id="IPR009001">
    <property type="entry name" value="Transl_elong_EF1A/Init_IF2_C"/>
</dbReference>
<evidence type="ECO:0000256" key="8">
    <source>
        <dbReference type="ARBA" id="ARBA00049117"/>
    </source>
</evidence>
<dbReference type="PANTHER" id="PTHR23115">
    <property type="entry name" value="TRANSLATION FACTOR"/>
    <property type="match status" value="1"/>
</dbReference>
<evidence type="ECO:0000256" key="6">
    <source>
        <dbReference type="ARBA" id="ARBA00022917"/>
    </source>
</evidence>
<dbReference type="Pfam" id="PF22594">
    <property type="entry name" value="GTP-eEF1A_C"/>
    <property type="match status" value="1"/>
</dbReference>
<dbReference type="SUPFAM" id="SSF52540">
    <property type="entry name" value="P-loop containing nucleoside triphosphate hydrolases"/>
    <property type="match status" value="1"/>
</dbReference>
<keyword evidence="5" id="KW-0378">Hydrolase</keyword>
<dbReference type="InterPro" id="IPR000795">
    <property type="entry name" value="T_Tr_GTP-bd_dom"/>
</dbReference>
<protein>
    <recommendedName>
        <fullName evidence="10">Elongation factor 1 alpha-like protein</fullName>
    </recommendedName>
</protein>
<comment type="catalytic activity">
    <reaction evidence="8">
        <text>GTP + H2O = GDP + phosphate + H(+)</text>
        <dbReference type="Rhea" id="RHEA:19669"/>
        <dbReference type="ChEBI" id="CHEBI:15377"/>
        <dbReference type="ChEBI" id="CHEBI:15378"/>
        <dbReference type="ChEBI" id="CHEBI:37565"/>
        <dbReference type="ChEBI" id="CHEBI:43474"/>
        <dbReference type="ChEBI" id="CHEBI:58189"/>
    </reaction>
    <physiologicalReaction direction="left-to-right" evidence="8">
        <dbReference type="Rhea" id="RHEA:19670"/>
    </physiologicalReaction>
</comment>
<dbReference type="InterPro" id="IPR027417">
    <property type="entry name" value="P-loop_NTPase"/>
</dbReference>
<dbReference type="STRING" id="1051891.A0A0C3Q9S4"/>
<dbReference type="InterPro" id="IPR031157">
    <property type="entry name" value="G_TR_CS"/>
</dbReference>
<dbReference type="CDD" id="cd04093">
    <property type="entry name" value="HBS1_C_III"/>
    <property type="match status" value="1"/>
</dbReference>
<keyword evidence="6" id="KW-0648">Protein biosynthesis</keyword>
<dbReference type="FunFam" id="2.40.30.10:FF:000020">
    <property type="entry name" value="Translation elongation factor EF-1"/>
    <property type="match status" value="1"/>
</dbReference>